<evidence type="ECO:0000256" key="8">
    <source>
        <dbReference type="ARBA" id="ARBA00022840"/>
    </source>
</evidence>
<dbReference type="HAMAP" id="MF_01274">
    <property type="entry name" value="Pantothen_kinase_3"/>
    <property type="match status" value="1"/>
</dbReference>
<dbReference type="InterPro" id="IPR043129">
    <property type="entry name" value="ATPase_NBD"/>
</dbReference>
<dbReference type="GO" id="GO:0005737">
    <property type="term" value="C:cytoplasm"/>
    <property type="evidence" value="ECO:0007669"/>
    <property type="project" value="UniProtKB-SubCell"/>
</dbReference>
<keyword evidence="5 13" id="KW-0808">Transferase</keyword>
<dbReference type="EMBL" id="AJWY01004103">
    <property type="protein sequence ID" value="EKC73338.1"/>
    <property type="molecule type" value="Genomic_DNA"/>
</dbReference>
<evidence type="ECO:0000256" key="9">
    <source>
        <dbReference type="ARBA" id="ARBA00022958"/>
    </source>
</evidence>
<evidence type="ECO:0000256" key="7">
    <source>
        <dbReference type="ARBA" id="ARBA00022777"/>
    </source>
</evidence>
<comment type="similarity">
    <text evidence="11">Belongs to the type III pantothenate kinase family.</text>
</comment>
<dbReference type="PANTHER" id="PTHR34265">
    <property type="entry name" value="TYPE III PANTOTHENATE KINASE"/>
    <property type="match status" value="1"/>
</dbReference>
<evidence type="ECO:0000256" key="3">
    <source>
        <dbReference type="ARBA" id="ARBA00011738"/>
    </source>
</evidence>
<keyword evidence="9" id="KW-0630">Potassium</keyword>
<feature type="non-terminal residue" evidence="13">
    <location>
        <position position="208"/>
    </location>
</feature>
<dbReference type="AlphaFoldDB" id="K1TU35"/>
<proteinExistence type="inferred from homology"/>
<comment type="subcellular location">
    <subcellularLocation>
        <location evidence="2">Cytoplasm</location>
    </subcellularLocation>
</comment>
<dbReference type="GO" id="GO:0015937">
    <property type="term" value="P:coenzyme A biosynthetic process"/>
    <property type="evidence" value="ECO:0007669"/>
    <property type="project" value="UniProtKB-KW"/>
</dbReference>
<keyword evidence="7 13" id="KW-0418">Kinase</keyword>
<dbReference type="InterPro" id="IPR004619">
    <property type="entry name" value="Type_III_PanK"/>
</dbReference>
<comment type="cofactor">
    <cofactor evidence="1">
        <name>K(+)</name>
        <dbReference type="ChEBI" id="CHEBI:29103"/>
    </cofactor>
</comment>
<evidence type="ECO:0000256" key="10">
    <source>
        <dbReference type="ARBA" id="ARBA00022993"/>
    </source>
</evidence>
<dbReference type="Gene3D" id="3.30.420.40">
    <property type="match status" value="2"/>
</dbReference>
<reference evidence="13" key="1">
    <citation type="journal article" date="2013" name="Environ. Microbiol.">
        <title>Microbiota from the distal guts of lean and obese adolescents exhibit partial functional redundancy besides clear differences in community structure.</title>
        <authorList>
            <person name="Ferrer M."/>
            <person name="Ruiz A."/>
            <person name="Lanza F."/>
            <person name="Haange S.B."/>
            <person name="Oberbach A."/>
            <person name="Till H."/>
            <person name="Bargiela R."/>
            <person name="Campoy C."/>
            <person name="Segura M.T."/>
            <person name="Richter M."/>
            <person name="von Bergen M."/>
            <person name="Seifert J."/>
            <person name="Suarez A."/>
        </authorList>
    </citation>
    <scope>NUCLEOTIDE SEQUENCE</scope>
</reference>
<evidence type="ECO:0000256" key="1">
    <source>
        <dbReference type="ARBA" id="ARBA00001958"/>
    </source>
</evidence>
<keyword evidence="4" id="KW-0963">Cytoplasm</keyword>
<protein>
    <recommendedName>
        <fullName evidence="12">Type III pantothenate kinase</fullName>
    </recommendedName>
</protein>
<comment type="caution">
    <text evidence="13">The sequence shown here is derived from an EMBL/GenBank/DDBJ whole genome shotgun (WGS) entry which is preliminary data.</text>
</comment>
<evidence type="ECO:0000256" key="11">
    <source>
        <dbReference type="ARBA" id="ARBA00038036"/>
    </source>
</evidence>
<keyword evidence="6" id="KW-0547">Nucleotide-binding</keyword>
<comment type="subunit">
    <text evidence="3">Homodimer.</text>
</comment>
<evidence type="ECO:0000256" key="5">
    <source>
        <dbReference type="ARBA" id="ARBA00022679"/>
    </source>
</evidence>
<organism evidence="13">
    <name type="scientific">human gut metagenome</name>
    <dbReference type="NCBI Taxonomy" id="408170"/>
    <lineage>
        <taxon>unclassified sequences</taxon>
        <taxon>metagenomes</taxon>
        <taxon>organismal metagenomes</taxon>
    </lineage>
</organism>
<evidence type="ECO:0000256" key="6">
    <source>
        <dbReference type="ARBA" id="ARBA00022741"/>
    </source>
</evidence>
<gene>
    <name evidence="13" type="ORF">LEA_06280</name>
</gene>
<keyword evidence="8" id="KW-0067">ATP-binding</keyword>
<dbReference type="Pfam" id="PF03309">
    <property type="entry name" value="Pan_kinase"/>
    <property type="match status" value="1"/>
</dbReference>
<evidence type="ECO:0000256" key="4">
    <source>
        <dbReference type="ARBA" id="ARBA00022490"/>
    </source>
</evidence>
<dbReference type="CDD" id="cd24015">
    <property type="entry name" value="ASKHA_NBD_PanK-III"/>
    <property type="match status" value="1"/>
</dbReference>
<dbReference type="NCBIfam" id="TIGR00671">
    <property type="entry name" value="baf"/>
    <property type="match status" value="1"/>
</dbReference>
<evidence type="ECO:0000256" key="12">
    <source>
        <dbReference type="ARBA" id="ARBA00040883"/>
    </source>
</evidence>
<name>K1TU35_9ZZZZ</name>
<sequence>MILAVDIGNTTVAVGLINSGKILTHEKIMTDISEIEVDYLERITRIIKAWEVSKIEGAVISSVVPLLTGLIKNIIISEFGIEPLIVSNITASGIVIKTDKPERVGSDRIADAVGAVYEYGAPIIIIDMGTATTISIVNKNKEFIGGMILPGVTTALNSLIKNTALLPQIKLGSPPESIIGKNTSESIESGIIYGTASCIDGICERLSE</sequence>
<dbReference type="PANTHER" id="PTHR34265:SF1">
    <property type="entry name" value="TYPE III PANTOTHENATE KINASE"/>
    <property type="match status" value="1"/>
</dbReference>
<dbReference type="SUPFAM" id="SSF53067">
    <property type="entry name" value="Actin-like ATPase domain"/>
    <property type="match status" value="2"/>
</dbReference>
<evidence type="ECO:0000313" key="13">
    <source>
        <dbReference type="EMBL" id="EKC73338.1"/>
    </source>
</evidence>
<evidence type="ECO:0000256" key="2">
    <source>
        <dbReference type="ARBA" id="ARBA00004496"/>
    </source>
</evidence>
<dbReference type="GO" id="GO:0004594">
    <property type="term" value="F:pantothenate kinase activity"/>
    <property type="evidence" value="ECO:0007669"/>
    <property type="project" value="InterPro"/>
</dbReference>
<accession>K1TU35</accession>
<dbReference type="GO" id="GO:0005524">
    <property type="term" value="F:ATP binding"/>
    <property type="evidence" value="ECO:0007669"/>
    <property type="project" value="UniProtKB-KW"/>
</dbReference>
<keyword evidence="10" id="KW-0173">Coenzyme A biosynthesis</keyword>